<evidence type="ECO:0000313" key="1">
    <source>
        <dbReference type="EMBL" id="SUZ93200.1"/>
    </source>
</evidence>
<gene>
    <name evidence="1" type="ORF">METZ01_LOCUS46054</name>
</gene>
<protein>
    <submittedName>
        <fullName evidence="1">Uncharacterized protein</fullName>
    </submittedName>
</protein>
<accession>A0A381RMU9</accession>
<dbReference type="AlphaFoldDB" id="A0A381RMU9"/>
<proteinExistence type="predicted"/>
<organism evidence="1">
    <name type="scientific">marine metagenome</name>
    <dbReference type="NCBI Taxonomy" id="408172"/>
    <lineage>
        <taxon>unclassified sequences</taxon>
        <taxon>metagenomes</taxon>
        <taxon>ecological metagenomes</taxon>
    </lineage>
</organism>
<reference evidence="1" key="1">
    <citation type="submission" date="2018-05" db="EMBL/GenBank/DDBJ databases">
        <authorList>
            <person name="Lanie J.A."/>
            <person name="Ng W.-L."/>
            <person name="Kazmierczak K.M."/>
            <person name="Andrzejewski T.M."/>
            <person name="Davidsen T.M."/>
            <person name="Wayne K.J."/>
            <person name="Tettelin H."/>
            <person name="Glass J.I."/>
            <person name="Rusch D."/>
            <person name="Podicherti R."/>
            <person name="Tsui H.-C.T."/>
            <person name="Winkler M.E."/>
        </authorList>
    </citation>
    <scope>NUCLEOTIDE SEQUENCE</scope>
</reference>
<dbReference type="EMBL" id="UINC01002126">
    <property type="protein sequence ID" value="SUZ93200.1"/>
    <property type="molecule type" value="Genomic_DNA"/>
</dbReference>
<sequence length="33" mass="3838">MELNNQNFNKNIVCLDIYDNLLCLHGMGTRKLV</sequence>
<name>A0A381RMU9_9ZZZZ</name>